<dbReference type="InterPro" id="IPR000157">
    <property type="entry name" value="TIR_dom"/>
</dbReference>
<feature type="compositionally biased region" description="Polar residues" evidence="1">
    <location>
        <begin position="204"/>
        <end position="214"/>
    </location>
</feature>
<reference evidence="4" key="1">
    <citation type="journal article" date="2013" name="Proc. Natl. Acad. Sci. U.S.A.">
        <title>Genome structure and metabolic features in the red seaweed Chondrus crispus shed light on evolution of the Archaeplastida.</title>
        <authorList>
            <person name="Collen J."/>
            <person name="Porcel B."/>
            <person name="Carre W."/>
            <person name="Ball S.G."/>
            <person name="Chaparro C."/>
            <person name="Tonon T."/>
            <person name="Barbeyron T."/>
            <person name="Michel G."/>
            <person name="Noel B."/>
            <person name="Valentin K."/>
            <person name="Elias M."/>
            <person name="Artiguenave F."/>
            <person name="Arun A."/>
            <person name="Aury J.M."/>
            <person name="Barbosa-Neto J.F."/>
            <person name="Bothwell J.H."/>
            <person name="Bouget F.Y."/>
            <person name="Brillet L."/>
            <person name="Cabello-Hurtado F."/>
            <person name="Capella-Gutierrez S."/>
            <person name="Charrier B."/>
            <person name="Cladiere L."/>
            <person name="Cock J.M."/>
            <person name="Coelho S.M."/>
            <person name="Colleoni C."/>
            <person name="Czjzek M."/>
            <person name="Da Silva C."/>
            <person name="Delage L."/>
            <person name="Denoeud F."/>
            <person name="Deschamps P."/>
            <person name="Dittami S.M."/>
            <person name="Gabaldon T."/>
            <person name="Gachon C.M."/>
            <person name="Groisillier A."/>
            <person name="Herve C."/>
            <person name="Jabbari K."/>
            <person name="Katinka M."/>
            <person name="Kloareg B."/>
            <person name="Kowalczyk N."/>
            <person name="Labadie K."/>
            <person name="Leblanc C."/>
            <person name="Lopez P.J."/>
            <person name="McLachlan D.H."/>
            <person name="Meslet-Cladiere L."/>
            <person name="Moustafa A."/>
            <person name="Nehr Z."/>
            <person name="Nyvall Collen P."/>
            <person name="Panaud O."/>
            <person name="Partensky F."/>
            <person name="Poulain J."/>
            <person name="Rensing S.A."/>
            <person name="Rousvoal S."/>
            <person name="Samson G."/>
            <person name="Symeonidi A."/>
            <person name="Weissenbach J."/>
            <person name="Zambounis A."/>
            <person name="Wincker P."/>
            <person name="Boyen C."/>
        </authorList>
    </citation>
    <scope>NUCLEOTIDE SEQUENCE [LARGE SCALE GENOMIC DNA]</scope>
    <source>
        <strain evidence="4">cv. Stackhouse</strain>
    </source>
</reference>
<evidence type="ECO:0000256" key="1">
    <source>
        <dbReference type="SAM" id="MobiDB-lite"/>
    </source>
</evidence>
<dbReference type="GO" id="GO:0007165">
    <property type="term" value="P:signal transduction"/>
    <property type="evidence" value="ECO:0007669"/>
    <property type="project" value="InterPro"/>
</dbReference>
<dbReference type="GeneID" id="17325215"/>
<dbReference type="STRING" id="2769.R7QGI0"/>
<dbReference type="InterPro" id="IPR012340">
    <property type="entry name" value="NA-bd_OB-fold"/>
</dbReference>
<dbReference type="KEGG" id="ccp:CHC_T00009016001"/>
<dbReference type="OrthoDB" id="6160824at2759"/>
<dbReference type="SUPFAM" id="SSF52200">
    <property type="entry name" value="Toll/Interleukin receptor TIR domain"/>
    <property type="match status" value="1"/>
</dbReference>
<gene>
    <name evidence="3" type="ORF">CHC_T00009016001</name>
</gene>
<feature type="domain" description="TIR" evidence="2">
    <location>
        <begin position="391"/>
        <end position="529"/>
    </location>
</feature>
<evidence type="ECO:0000313" key="4">
    <source>
        <dbReference type="Proteomes" id="UP000012073"/>
    </source>
</evidence>
<sequence>MTPISAINFALDSWTIRARCVKKRPLNHYRNNYGPGTLSCFELEDDSARIRLTAFGDAADPVDEIVRLDATYEVDCCCANVRRANSRFCDFNHFEINITSAECIKEIPTIEDVKPWESLLNQTFMPVQVEELRQVPVKRELGEFQVPQTIGQTPASQILRQAQALQAQALQQIQEFQTPGNVANVKAEGTPIFIPLQSDGNSYTKISESASDSPSEPLAKTQESEVPFSLTLSRPPHRLGPFFATVAEIRELDAGARCDCQGAVTSKGRLVNSGGIPSLKITVTELLTSRPICVELCGEDAKFLNDQGMDRCPHIEILHAKVHFWLGDWGDRSQVVLKVDSDATALIRFENPAVSEKDASLSPTSVHELAKSLANLDASGEATKIDSETAHRYTVFISHASANKEKAAKPLHDYLKQRRIKSFLDSGRSRSGDQISDSRMAGMKHAMVGVFVLSPEFVASKWTMHELRCFMDRRREDMRKGRNPPEIVAFFHRWSVADCRNLAFFSIRGEDGEDVFRNEGFFSEERQKNFPVTDVSRYLTELADLMEVKITDTEHRRAWGARDRRMVGGLLDAVTEGLQNLIAEADKQ</sequence>
<accession>R7QGI0</accession>
<organism evidence="3 4">
    <name type="scientific">Chondrus crispus</name>
    <name type="common">Carrageen Irish moss</name>
    <name type="synonym">Polymorpha crispa</name>
    <dbReference type="NCBI Taxonomy" id="2769"/>
    <lineage>
        <taxon>Eukaryota</taxon>
        <taxon>Rhodophyta</taxon>
        <taxon>Florideophyceae</taxon>
        <taxon>Rhodymeniophycidae</taxon>
        <taxon>Gigartinales</taxon>
        <taxon>Gigartinaceae</taxon>
        <taxon>Chondrus</taxon>
    </lineage>
</organism>
<evidence type="ECO:0000259" key="2">
    <source>
        <dbReference type="PROSITE" id="PS50104"/>
    </source>
</evidence>
<evidence type="ECO:0000313" key="3">
    <source>
        <dbReference type="EMBL" id="CDF37627.1"/>
    </source>
</evidence>
<dbReference type="AlphaFoldDB" id="R7QGI0"/>
<dbReference type="EMBL" id="HG001856">
    <property type="protein sequence ID" value="CDF37627.1"/>
    <property type="molecule type" value="Genomic_DNA"/>
</dbReference>
<dbReference type="Gene3D" id="2.40.50.140">
    <property type="entry name" value="Nucleic acid-binding proteins"/>
    <property type="match status" value="1"/>
</dbReference>
<dbReference type="InterPro" id="IPR035897">
    <property type="entry name" value="Toll_tir_struct_dom_sf"/>
</dbReference>
<protein>
    <submittedName>
        <fullName evidence="3">Protein containing a DNA replication factor 1domain, rfa like</fullName>
    </submittedName>
</protein>
<dbReference type="Gene3D" id="3.40.50.10140">
    <property type="entry name" value="Toll/interleukin-1 receptor homology (TIR) domain"/>
    <property type="match status" value="1"/>
</dbReference>
<proteinExistence type="predicted"/>
<dbReference type="RefSeq" id="XP_005717498.1">
    <property type="nucleotide sequence ID" value="XM_005717441.1"/>
</dbReference>
<keyword evidence="4" id="KW-1185">Reference proteome</keyword>
<name>R7QGI0_CHOCR</name>
<dbReference type="Pfam" id="PF13676">
    <property type="entry name" value="TIR_2"/>
    <property type="match status" value="1"/>
</dbReference>
<dbReference type="SUPFAM" id="SSF50249">
    <property type="entry name" value="Nucleic acid-binding proteins"/>
    <property type="match status" value="1"/>
</dbReference>
<dbReference type="Proteomes" id="UP000012073">
    <property type="component" value="Unassembled WGS sequence"/>
</dbReference>
<dbReference type="PROSITE" id="PS50104">
    <property type="entry name" value="TIR"/>
    <property type="match status" value="1"/>
</dbReference>
<feature type="region of interest" description="Disordered" evidence="1">
    <location>
        <begin position="204"/>
        <end position="224"/>
    </location>
</feature>
<dbReference type="Gramene" id="CDF37627">
    <property type="protein sequence ID" value="CDF37627"/>
    <property type="gene ID" value="CHC_T00009016001"/>
</dbReference>